<keyword evidence="2" id="KW-0732">Signal</keyword>
<dbReference type="AlphaFoldDB" id="A0AAD1TGV0"/>
<evidence type="ECO:0000256" key="2">
    <source>
        <dbReference type="ARBA" id="ARBA00022729"/>
    </source>
</evidence>
<evidence type="ECO:0000313" key="6">
    <source>
        <dbReference type="Proteomes" id="UP001295444"/>
    </source>
</evidence>
<dbReference type="Proteomes" id="UP001295444">
    <property type="component" value="Chromosome 13"/>
</dbReference>
<comment type="subcellular location">
    <subcellularLocation>
        <location evidence="1">Membrane</location>
    </subcellularLocation>
</comment>
<protein>
    <submittedName>
        <fullName evidence="5">SLAM family member 5-like</fullName>
    </submittedName>
</protein>
<evidence type="ECO:0000256" key="1">
    <source>
        <dbReference type="ARBA" id="ARBA00004370"/>
    </source>
</evidence>
<accession>A0AAD1TGV0</accession>
<evidence type="ECO:0000313" key="5">
    <source>
        <dbReference type="EMBL" id="CAH2327030.1"/>
    </source>
</evidence>
<dbReference type="PANTHER" id="PTHR12080:SF133">
    <property type="entry name" value="SLAM FAMILY MEMBER 9"/>
    <property type="match status" value="1"/>
</dbReference>
<dbReference type="PANTHER" id="PTHR12080">
    <property type="entry name" value="SIGNALING LYMPHOCYTIC ACTIVATION MOLECULE"/>
    <property type="match status" value="1"/>
</dbReference>
<gene>
    <name evidence="5" type="ORF">PECUL_23A045736</name>
</gene>
<name>A0AAD1TGV0_PELCU</name>
<keyword evidence="3" id="KW-0472">Membrane</keyword>
<organism evidence="5 6">
    <name type="scientific">Pelobates cultripes</name>
    <name type="common">Western spadefoot toad</name>
    <dbReference type="NCBI Taxonomy" id="61616"/>
    <lineage>
        <taxon>Eukaryota</taxon>
        <taxon>Metazoa</taxon>
        <taxon>Chordata</taxon>
        <taxon>Craniata</taxon>
        <taxon>Vertebrata</taxon>
        <taxon>Euteleostomi</taxon>
        <taxon>Amphibia</taxon>
        <taxon>Batrachia</taxon>
        <taxon>Anura</taxon>
        <taxon>Pelobatoidea</taxon>
        <taxon>Pelobatidae</taxon>
        <taxon>Pelobates</taxon>
    </lineage>
</organism>
<dbReference type="GO" id="GO:0016020">
    <property type="term" value="C:membrane"/>
    <property type="evidence" value="ECO:0007669"/>
    <property type="project" value="UniProtKB-SubCell"/>
</dbReference>
<evidence type="ECO:0000256" key="3">
    <source>
        <dbReference type="ARBA" id="ARBA00023136"/>
    </source>
</evidence>
<reference evidence="5" key="1">
    <citation type="submission" date="2022-03" db="EMBL/GenBank/DDBJ databases">
        <authorList>
            <person name="Alioto T."/>
            <person name="Alioto T."/>
            <person name="Gomez Garrido J."/>
        </authorList>
    </citation>
    <scope>NUCLEOTIDE SEQUENCE</scope>
</reference>
<dbReference type="EMBL" id="OW240924">
    <property type="protein sequence ID" value="CAH2327030.1"/>
    <property type="molecule type" value="Genomic_DNA"/>
</dbReference>
<dbReference type="InterPro" id="IPR036179">
    <property type="entry name" value="Ig-like_dom_sf"/>
</dbReference>
<keyword evidence="4" id="KW-0325">Glycoprotein</keyword>
<evidence type="ECO:0000256" key="4">
    <source>
        <dbReference type="ARBA" id="ARBA00023180"/>
    </source>
</evidence>
<sequence>MRNLKGRKVFPTYLIPQEHVKRIRFMGIELPPSNDVSRGFLCEESCGANKAVSGKVGKEVILAVNHSDIIDISWLIVKGNIHFATTKPNLSIDIRDKQYDGRLSALEYGSLKFSSLTKEDEGEYKADIRYAEEKHCGQRYVLQVSGNPSLSPVSCMVVVALAIISIFSE</sequence>
<dbReference type="InterPro" id="IPR015631">
    <property type="entry name" value="CD2/SLAM_rcpt"/>
</dbReference>
<keyword evidence="6" id="KW-1185">Reference proteome</keyword>
<dbReference type="Gene3D" id="2.60.40.10">
    <property type="entry name" value="Immunoglobulins"/>
    <property type="match status" value="1"/>
</dbReference>
<dbReference type="InterPro" id="IPR013783">
    <property type="entry name" value="Ig-like_fold"/>
</dbReference>
<proteinExistence type="predicted"/>
<dbReference type="SUPFAM" id="SSF48726">
    <property type="entry name" value="Immunoglobulin"/>
    <property type="match status" value="1"/>
</dbReference>